<comment type="similarity">
    <text evidence="2 4">Belongs to the flagella basal body rod proteins family.</text>
</comment>
<dbReference type="InterPro" id="IPR001444">
    <property type="entry name" value="Flag_bb_rod_N"/>
</dbReference>
<dbReference type="OrthoDB" id="8372879at2"/>
<keyword evidence="8" id="KW-0966">Cell projection</keyword>
<evidence type="ECO:0000259" key="6">
    <source>
        <dbReference type="Pfam" id="PF06429"/>
    </source>
</evidence>
<comment type="subcellular location">
    <subcellularLocation>
        <location evidence="1 4">Bacterial flagellum basal body</location>
    </subcellularLocation>
</comment>
<accession>A0A3S4CEZ8</accession>
<dbReference type="Proteomes" id="UP000268844">
    <property type="component" value="Unassembled WGS sequence"/>
</dbReference>
<evidence type="ECO:0000313" key="9">
    <source>
        <dbReference type="Proteomes" id="UP000268844"/>
    </source>
</evidence>
<dbReference type="RefSeq" id="WP_126152059.1">
    <property type="nucleotide sequence ID" value="NZ_JBHTMH010000001.1"/>
</dbReference>
<keyword evidence="9" id="KW-1185">Reference proteome</keyword>
<dbReference type="PANTHER" id="PTHR30435">
    <property type="entry name" value="FLAGELLAR PROTEIN"/>
    <property type="match status" value="1"/>
</dbReference>
<evidence type="ECO:0000256" key="1">
    <source>
        <dbReference type="ARBA" id="ARBA00004117"/>
    </source>
</evidence>
<dbReference type="NCBIfam" id="TIGR03506">
    <property type="entry name" value="FlgEFG_subfam"/>
    <property type="match status" value="2"/>
</dbReference>
<gene>
    <name evidence="8" type="primary">flgE</name>
    <name evidence="8" type="ORF">DEVEQU_03708</name>
</gene>
<comment type="function">
    <text evidence="4">A flexible structure which links the flagellar filament to the drive apparatus in the basal body.</text>
</comment>
<dbReference type="InterPro" id="IPR037925">
    <property type="entry name" value="FlgE/F/G-like"/>
</dbReference>
<dbReference type="GO" id="GO:0009424">
    <property type="term" value="C:bacterial-type flagellum hook"/>
    <property type="evidence" value="ECO:0007669"/>
    <property type="project" value="TreeGrafter"/>
</dbReference>
<proteinExistence type="inferred from homology"/>
<dbReference type="SUPFAM" id="SSF117143">
    <property type="entry name" value="Flagellar hook protein flgE"/>
    <property type="match status" value="2"/>
</dbReference>
<organism evidence="8 9">
    <name type="scientific">Devosia equisanguinis</name>
    <dbReference type="NCBI Taxonomy" id="2490941"/>
    <lineage>
        <taxon>Bacteria</taxon>
        <taxon>Pseudomonadati</taxon>
        <taxon>Pseudomonadota</taxon>
        <taxon>Alphaproteobacteria</taxon>
        <taxon>Hyphomicrobiales</taxon>
        <taxon>Devosiaceae</taxon>
        <taxon>Devosia</taxon>
    </lineage>
</organism>
<dbReference type="GO" id="GO:0009425">
    <property type="term" value="C:bacterial-type flagellum basal body"/>
    <property type="evidence" value="ECO:0007669"/>
    <property type="project" value="UniProtKB-SubCell"/>
</dbReference>
<dbReference type="PANTHER" id="PTHR30435:SF1">
    <property type="entry name" value="FLAGELLAR HOOK PROTEIN FLGE"/>
    <property type="match status" value="1"/>
</dbReference>
<evidence type="ECO:0000256" key="3">
    <source>
        <dbReference type="ARBA" id="ARBA00023143"/>
    </source>
</evidence>
<dbReference type="InterPro" id="IPR053967">
    <property type="entry name" value="LlgE_F_G-like_D1"/>
</dbReference>
<dbReference type="EMBL" id="UZWD01000051">
    <property type="protein sequence ID" value="VDS06544.1"/>
    <property type="molecule type" value="Genomic_DNA"/>
</dbReference>
<evidence type="ECO:0000256" key="4">
    <source>
        <dbReference type="RuleBase" id="RU362116"/>
    </source>
</evidence>
<dbReference type="Pfam" id="PF06429">
    <property type="entry name" value="Flg_bbr_C"/>
    <property type="match status" value="1"/>
</dbReference>
<keyword evidence="8" id="KW-0282">Flagellum</keyword>
<evidence type="ECO:0000259" key="7">
    <source>
        <dbReference type="Pfam" id="PF22692"/>
    </source>
</evidence>
<dbReference type="Pfam" id="PF00460">
    <property type="entry name" value="Flg_bb_rod"/>
    <property type="match status" value="1"/>
</dbReference>
<evidence type="ECO:0000313" key="8">
    <source>
        <dbReference type="EMBL" id="VDS06544.1"/>
    </source>
</evidence>
<feature type="domain" description="Flagellar hook protein FlgE/F/G-like D1" evidence="7">
    <location>
        <begin position="84"/>
        <end position="148"/>
    </location>
</feature>
<dbReference type="InterPro" id="IPR020013">
    <property type="entry name" value="Flagellar_FlgE/F/G"/>
</dbReference>
<dbReference type="GO" id="GO:0005829">
    <property type="term" value="C:cytosol"/>
    <property type="evidence" value="ECO:0007669"/>
    <property type="project" value="TreeGrafter"/>
</dbReference>
<name>A0A3S4CEZ8_9HYPH</name>
<feature type="domain" description="Flagellar basal-body/hook protein C-terminal" evidence="6">
    <location>
        <begin position="864"/>
        <end position="905"/>
    </location>
</feature>
<dbReference type="GO" id="GO:0071978">
    <property type="term" value="P:bacterial-type flagellum-dependent swarming motility"/>
    <property type="evidence" value="ECO:0007669"/>
    <property type="project" value="TreeGrafter"/>
</dbReference>
<dbReference type="InterPro" id="IPR010930">
    <property type="entry name" value="Flg_bb/hook_C_dom"/>
</dbReference>
<evidence type="ECO:0000256" key="2">
    <source>
        <dbReference type="ARBA" id="ARBA00009677"/>
    </source>
</evidence>
<evidence type="ECO:0000259" key="5">
    <source>
        <dbReference type="Pfam" id="PF00460"/>
    </source>
</evidence>
<keyword evidence="3 4" id="KW-0975">Bacterial flagellum</keyword>
<dbReference type="AlphaFoldDB" id="A0A3S4CEZ8"/>
<reference evidence="8 9" key="1">
    <citation type="submission" date="2018-12" db="EMBL/GenBank/DDBJ databases">
        <authorList>
            <person name="Criscuolo A."/>
        </authorList>
    </citation>
    <scope>NUCLEOTIDE SEQUENCE [LARGE SCALE GENOMIC DNA]</scope>
    <source>
        <strain evidence="8">ACIP1116281</strain>
    </source>
</reference>
<keyword evidence="8" id="KW-0969">Cilium</keyword>
<sequence length="907" mass="91962">MGIFGALQSAVSGLKAQSHAMENISGNIANSQTIGYKRIDTSFLDLIPDAPVKSQVAGAVSAYSVATNTLRGDIQNAETETYMALNGSGFFVVEPGDGSGGTYYTRRGDFDSDRNGYLVNGAGYRLTGLAMNNGVVTGSVAQPIQIDNSFLPAKRTTSVNYQLNLPLLPKTASYQATAPGSELLKPWNFGSVLGTPNYPKASGAGLPASTPAYAIGSLVNGTALASSLVQDNDRLNVTINGTTYGIRFNTDNASTPSVTIASSNTGYPANTAATTVLNVPSANLAALAAAGFTFGGQAISPAGATAADLEAAVAAHPDVASATYDAAAGTLTVTYNAGDRAAAPTTAVAGGNGLITFGSSTPGTVAGIGKTTVLNISPQELEVLHQKNDISVGNPPVAVDFGAQSADAAGLLAAFQASFPGATVGYNAATGQMTIAHPVPAAIEAADAATTGSGEEIVANGTINTMLADMQQKLRDLSGDSELTVGLKNGQIAVSLAPNSTSALAFSSARAGTMSGAVLGLDSVTDAATGSNVTAAVAPASMMVEQGDSISFTIGGITRTYRMDITGSLTGMAPGEVKINAGGTVADMLAAIQADLRANGGATASLMTLNANGGTIEMNFNGNYTADVRVTGTAANKFNINGNYDAEPGTLNTVLASDSDRFVSESISGGGITVYSQTGEPINLQMRWAKLSNETGKESWGLFYASDSRAGATTAWTKLADYAYEGGILAGITPNPAVASSSGTEKLTINNLSVNGTMYGSIDIDHGMKGMTQFADNSGAATTTTLKQNGYGAGEFISVGISDGGRVVASYSNGETREVAQIITASFSNANALKRGDGGAYTATSESGEAIIGQSGEGIVGSSTEASNTDISEEFTKLIVTQQAYSANTRIVSAADDMLKEALNMIR</sequence>
<feature type="domain" description="Flagellar basal body rod protein N-terminal" evidence="5">
    <location>
        <begin position="7"/>
        <end position="37"/>
    </location>
</feature>
<protein>
    <recommendedName>
        <fullName evidence="4">Flagellar hook protein FlgE</fullName>
    </recommendedName>
</protein>
<dbReference type="Pfam" id="PF22692">
    <property type="entry name" value="LlgE_F_G_D1"/>
    <property type="match status" value="1"/>
</dbReference>